<dbReference type="AlphaFoldDB" id="A0A011PTW6"/>
<protein>
    <submittedName>
        <fullName evidence="1">Uncharacterized protein</fullName>
    </submittedName>
</protein>
<gene>
    <name evidence="1" type="ORF">AW10_01921</name>
</gene>
<sequence>MARKRDDEWTNVESLIALLSHGYTDEVRAFTKSIQANPSAVTGFERLFK</sequence>
<dbReference type="EMBL" id="JEMX01000038">
    <property type="protein sequence ID" value="EXI80275.1"/>
    <property type="molecule type" value="Genomic_DNA"/>
</dbReference>
<dbReference type="STRING" id="1454003.AW10_01921"/>
<reference evidence="1 2" key="1">
    <citation type="submission" date="2014-02" db="EMBL/GenBank/DDBJ databases">
        <title>Expanding our view of genomic diversity in Candidatus Accumulibacter clades.</title>
        <authorList>
            <person name="Skennerton C.T."/>
            <person name="Barr J.J."/>
            <person name="Slater F.R."/>
            <person name="Bond P.L."/>
            <person name="Tyson G.W."/>
        </authorList>
    </citation>
    <scope>NUCLEOTIDE SEQUENCE [LARGE SCALE GENOMIC DNA]</scope>
    <source>
        <strain evidence="2">BA-92</strain>
    </source>
</reference>
<dbReference type="PATRIC" id="fig|1454003.3.peg.1972"/>
<evidence type="ECO:0000313" key="2">
    <source>
        <dbReference type="Proteomes" id="UP000021816"/>
    </source>
</evidence>
<proteinExistence type="predicted"/>
<evidence type="ECO:0000313" key="1">
    <source>
        <dbReference type="EMBL" id="EXI80275.1"/>
    </source>
</evidence>
<organism evidence="1 2">
    <name type="scientific">Candidatus Accumulibacter appositus</name>
    <dbReference type="NCBI Taxonomy" id="1454003"/>
    <lineage>
        <taxon>Bacteria</taxon>
        <taxon>Pseudomonadati</taxon>
        <taxon>Pseudomonadota</taxon>
        <taxon>Betaproteobacteria</taxon>
        <taxon>Candidatus Accumulibacter</taxon>
    </lineage>
</organism>
<name>A0A011PTW6_9PROT</name>
<comment type="caution">
    <text evidence="1">The sequence shown here is derived from an EMBL/GenBank/DDBJ whole genome shotgun (WGS) entry which is preliminary data.</text>
</comment>
<accession>A0A011PTW6</accession>
<dbReference type="Proteomes" id="UP000021816">
    <property type="component" value="Unassembled WGS sequence"/>
</dbReference>